<keyword evidence="1" id="KW-1133">Transmembrane helix</keyword>
<reference evidence="2 3" key="1">
    <citation type="submission" date="2020-08" db="EMBL/GenBank/DDBJ databases">
        <title>Exploring microbial biodiversity for novel pathways involved in the catabolism of aromatic compounds derived from lignin.</title>
        <authorList>
            <person name="Elkins J."/>
        </authorList>
    </citation>
    <scope>NUCLEOTIDE SEQUENCE [LARGE SCALE GENOMIC DNA]</scope>
    <source>
        <strain evidence="2 3">B1D3A</strain>
    </source>
</reference>
<accession>A0ABR6NFC2</accession>
<proteinExistence type="predicted"/>
<feature type="transmembrane region" description="Helical" evidence="1">
    <location>
        <begin position="93"/>
        <end position="112"/>
    </location>
</feature>
<keyword evidence="3" id="KW-1185">Reference proteome</keyword>
<feature type="transmembrane region" description="Helical" evidence="1">
    <location>
        <begin position="48"/>
        <end position="73"/>
    </location>
</feature>
<evidence type="ECO:0008006" key="4">
    <source>
        <dbReference type="Google" id="ProtNLM"/>
    </source>
</evidence>
<name>A0ABR6NFC2_9SPHN</name>
<evidence type="ECO:0000313" key="2">
    <source>
        <dbReference type="EMBL" id="MBB5985979.1"/>
    </source>
</evidence>
<dbReference type="Proteomes" id="UP001138540">
    <property type="component" value="Unassembled WGS sequence"/>
</dbReference>
<gene>
    <name evidence="2" type="ORF">HNP60_001953</name>
</gene>
<evidence type="ECO:0000256" key="1">
    <source>
        <dbReference type="SAM" id="Phobius"/>
    </source>
</evidence>
<dbReference type="Pfam" id="PF11750">
    <property type="entry name" value="DUF3307"/>
    <property type="match status" value="1"/>
</dbReference>
<dbReference type="InterPro" id="IPR021737">
    <property type="entry name" value="Phage_phiKZ_Orf197"/>
</dbReference>
<keyword evidence="1" id="KW-0472">Membrane</keyword>
<evidence type="ECO:0000313" key="3">
    <source>
        <dbReference type="Proteomes" id="UP001138540"/>
    </source>
</evidence>
<dbReference type="EMBL" id="JACHKA010000001">
    <property type="protein sequence ID" value="MBB5985979.1"/>
    <property type="molecule type" value="Genomic_DNA"/>
</dbReference>
<organism evidence="2 3">
    <name type="scientific">Sphingobium lignivorans</name>
    <dbReference type="NCBI Taxonomy" id="2735886"/>
    <lineage>
        <taxon>Bacteria</taxon>
        <taxon>Pseudomonadati</taxon>
        <taxon>Pseudomonadota</taxon>
        <taxon>Alphaproteobacteria</taxon>
        <taxon>Sphingomonadales</taxon>
        <taxon>Sphingomonadaceae</taxon>
        <taxon>Sphingobium</taxon>
    </lineage>
</organism>
<sequence>MMDPHLILIALIGAHFVADYPLQGDFISKAKNRTAPITGFPWWQALGAHAAIHGAAVALITGVWWLFFAEALIHFWTDDAKCRGRIDINQDQAIHLACKALWFFVPVSWAAFSPARILFS</sequence>
<comment type="caution">
    <text evidence="2">The sequence shown here is derived from an EMBL/GenBank/DDBJ whole genome shotgun (WGS) entry which is preliminary data.</text>
</comment>
<protein>
    <recommendedName>
        <fullName evidence="4">DUF3307 domain-containing protein</fullName>
    </recommendedName>
</protein>
<keyword evidence="1" id="KW-0812">Transmembrane</keyword>